<dbReference type="RefSeq" id="WP_249316018.1">
    <property type="nucleotide sequence ID" value="NZ_JACRSR010000002.1"/>
</dbReference>
<evidence type="ECO:0000256" key="5">
    <source>
        <dbReference type="ARBA" id="ARBA00022840"/>
    </source>
</evidence>
<comment type="similarity">
    <text evidence="10 11">Belongs to the class-I aminoacyl-tRNA synthetase family. TyrS type 1 subfamily.</text>
</comment>
<dbReference type="SUPFAM" id="SSF52374">
    <property type="entry name" value="Nucleotidylyl transferase"/>
    <property type="match status" value="1"/>
</dbReference>
<keyword evidence="5 11" id="KW-0067">ATP-binding</keyword>
<dbReference type="PANTHER" id="PTHR11766">
    <property type="entry name" value="TYROSYL-TRNA SYNTHETASE"/>
    <property type="match status" value="1"/>
</dbReference>
<comment type="caution">
    <text evidence="14">The sequence shown here is derived from an EMBL/GenBank/DDBJ whole genome shotgun (WGS) entry which is preliminary data.</text>
</comment>
<dbReference type="Gene3D" id="3.10.290.10">
    <property type="entry name" value="RNA-binding S4 domain"/>
    <property type="match status" value="1"/>
</dbReference>
<dbReference type="CDD" id="cd00805">
    <property type="entry name" value="TyrRS_core"/>
    <property type="match status" value="1"/>
</dbReference>
<accession>A0A926HQN4</accession>
<evidence type="ECO:0000256" key="12">
    <source>
        <dbReference type="PROSITE-ProRule" id="PRU00182"/>
    </source>
</evidence>
<feature type="short sequence motif" description="'HIGH' region" evidence="11">
    <location>
        <begin position="40"/>
        <end position="49"/>
    </location>
</feature>
<feature type="binding site" evidence="11">
    <location>
        <position position="231"/>
    </location>
    <ligand>
        <name>ATP</name>
        <dbReference type="ChEBI" id="CHEBI:30616"/>
    </ligand>
</feature>
<evidence type="ECO:0000256" key="4">
    <source>
        <dbReference type="ARBA" id="ARBA00022741"/>
    </source>
</evidence>
<dbReference type="InterPro" id="IPR024088">
    <property type="entry name" value="Tyr-tRNA-ligase_bac-type"/>
</dbReference>
<dbReference type="GO" id="GO:0042803">
    <property type="term" value="F:protein homodimerization activity"/>
    <property type="evidence" value="ECO:0007669"/>
    <property type="project" value="UniProtKB-ARBA"/>
</dbReference>
<comment type="function">
    <text evidence="11">Catalyzes the attachment of tyrosine to tRNA(Tyr) in a two-step reaction: tyrosine is first activated by ATP to form Tyr-AMP and then transferred to the acceptor end of tRNA(Tyr).</text>
</comment>
<dbReference type="GO" id="GO:0006437">
    <property type="term" value="P:tyrosyl-tRNA aminoacylation"/>
    <property type="evidence" value="ECO:0007669"/>
    <property type="project" value="UniProtKB-UniRule"/>
</dbReference>
<feature type="binding site" evidence="11">
    <location>
        <position position="172"/>
    </location>
    <ligand>
        <name>L-tyrosine</name>
        <dbReference type="ChEBI" id="CHEBI:58315"/>
    </ligand>
</feature>
<evidence type="ECO:0000256" key="3">
    <source>
        <dbReference type="ARBA" id="ARBA00022598"/>
    </source>
</evidence>
<dbReference type="EMBL" id="JACRSR010000002">
    <property type="protein sequence ID" value="MBC8531426.1"/>
    <property type="molecule type" value="Genomic_DNA"/>
</dbReference>
<dbReference type="InterPro" id="IPR001412">
    <property type="entry name" value="aa-tRNA-synth_I_CS"/>
</dbReference>
<feature type="short sequence motif" description="'KMSKS' region" evidence="11">
    <location>
        <begin position="228"/>
        <end position="232"/>
    </location>
</feature>
<evidence type="ECO:0000256" key="7">
    <source>
        <dbReference type="ARBA" id="ARBA00022917"/>
    </source>
</evidence>
<keyword evidence="15" id="KW-1185">Reference proteome</keyword>
<feature type="binding site" evidence="11">
    <location>
        <position position="168"/>
    </location>
    <ligand>
        <name>L-tyrosine</name>
        <dbReference type="ChEBI" id="CHEBI:58315"/>
    </ligand>
</feature>
<proteinExistence type="inferred from homology"/>
<dbReference type="FunFam" id="3.40.50.620:FF:000008">
    <property type="entry name" value="Tyrosine--tRNA ligase"/>
    <property type="match status" value="1"/>
</dbReference>
<dbReference type="Gene3D" id="3.40.50.620">
    <property type="entry name" value="HUPs"/>
    <property type="match status" value="1"/>
</dbReference>
<evidence type="ECO:0000313" key="14">
    <source>
        <dbReference type="EMBL" id="MBC8531426.1"/>
    </source>
</evidence>
<keyword evidence="4 11" id="KW-0547">Nucleotide-binding</keyword>
<dbReference type="InterPro" id="IPR036986">
    <property type="entry name" value="S4_RNA-bd_sf"/>
</dbReference>
<comment type="catalytic activity">
    <reaction evidence="9 11">
        <text>tRNA(Tyr) + L-tyrosine + ATP = L-tyrosyl-tRNA(Tyr) + AMP + diphosphate + H(+)</text>
        <dbReference type="Rhea" id="RHEA:10220"/>
        <dbReference type="Rhea" id="RHEA-COMP:9706"/>
        <dbReference type="Rhea" id="RHEA-COMP:9707"/>
        <dbReference type="ChEBI" id="CHEBI:15378"/>
        <dbReference type="ChEBI" id="CHEBI:30616"/>
        <dbReference type="ChEBI" id="CHEBI:33019"/>
        <dbReference type="ChEBI" id="CHEBI:58315"/>
        <dbReference type="ChEBI" id="CHEBI:78442"/>
        <dbReference type="ChEBI" id="CHEBI:78536"/>
        <dbReference type="ChEBI" id="CHEBI:456215"/>
        <dbReference type="EC" id="6.1.1.1"/>
    </reaction>
</comment>
<keyword evidence="8 11" id="KW-0030">Aminoacyl-tRNA synthetase</keyword>
<dbReference type="GO" id="GO:0003723">
    <property type="term" value="F:RNA binding"/>
    <property type="evidence" value="ECO:0007669"/>
    <property type="project" value="UniProtKB-KW"/>
</dbReference>
<dbReference type="InterPro" id="IPR024107">
    <property type="entry name" value="Tyr-tRNA-ligase_bac_1"/>
</dbReference>
<evidence type="ECO:0000256" key="10">
    <source>
        <dbReference type="ARBA" id="ARBA00060965"/>
    </source>
</evidence>
<evidence type="ECO:0000256" key="9">
    <source>
        <dbReference type="ARBA" id="ARBA00048248"/>
    </source>
</evidence>
<dbReference type="Pfam" id="PF22421">
    <property type="entry name" value="SYY_C-terminal"/>
    <property type="match status" value="1"/>
</dbReference>
<gene>
    <name evidence="11" type="primary">tyrS</name>
    <name evidence="14" type="ORF">H8696_06145</name>
</gene>
<dbReference type="GO" id="GO:0004831">
    <property type="term" value="F:tyrosine-tRNA ligase activity"/>
    <property type="evidence" value="ECO:0007669"/>
    <property type="project" value="UniProtKB-UniRule"/>
</dbReference>
<comment type="subunit">
    <text evidence="11">Homodimer.</text>
</comment>
<dbReference type="PROSITE" id="PS00178">
    <property type="entry name" value="AA_TRNA_LIGASE_I"/>
    <property type="match status" value="1"/>
</dbReference>
<keyword evidence="2 11" id="KW-0963">Cytoplasm</keyword>
<dbReference type="InterPro" id="IPR002307">
    <property type="entry name" value="Tyr-tRNA-ligase"/>
</dbReference>
<evidence type="ECO:0000256" key="6">
    <source>
        <dbReference type="ARBA" id="ARBA00022884"/>
    </source>
</evidence>
<name>A0A926HQN4_9FIRM</name>
<keyword evidence="6 12" id="KW-0694">RNA-binding</keyword>
<dbReference type="Gene3D" id="1.10.240.10">
    <property type="entry name" value="Tyrosyl-Transfer RNA Synthetase"/>
    <property type="match status" value="1"/>
</dbReference>
<feature type="binding site" evidence="11">
    <location>
        <position position="35"/>
    </location>
    <ligand>
        <name>L-tyrosine</name>
        <dbReference type="ChEBI" id="CHEBI:58315"/>
    </ligand>
</feature>
<organism evidence="14 15">
    <name type="scientific">Gehongia tenuis</name>
    <dbReference type="NCBI Taxonomy" id="2763655"/>
    <lineage>
        <taxon>Bacteria</taxon>
        <taxon>Bacillati</taxon>
        <taxon>Bacillota</taxon>
        <taxon>Clostridia</taxon>
        <taxon>Christensenellales</taxon>
        <taxon>Christensenellaceae</taxon>
        <taxon>Gehongia</taxon>
    </lineage>
</organism>
<dbReference type="PROSITE" id="PS50889">
    <property type="entry name" value="S4"/>
    <property type="match status" value="1"/>
</dbReference>
<protein>
    <recommendedName>
        <fullName evidence="11">Tyrosine--tRNA ligase</fullName>
        <ecNumber evidence="11">6.1.1.1</ecNumber>
    </recommendedName>
    <alternativeName>
        <fullName evidence="11">Tyrosyl-tRNA synthetase</fullName>
        <shortName evidence="11">TyrRS</shortName>
    </alternativeName>
</protein>
<dbReference type="PRINTS" id="PR01040">
    <property type="entry name" value="TRNASYNTHTYR"/>
</dbReference>
<dbReference type="CDD" id="cd00165">
    <property type="entry name" value="S4"/>
    <property type="match status" value="1"/>
</dbReference>
<dbReference type="InterPro" id="IPR002305">
    <property type="entry name" value="aa-tRNA-synth_Ic"/>
</dbReference>
<dbReference type="InterPro" id="IPR014729">
    <property type="entry name" value="Rossmann-like_a/b/a_fold"/>
</dbReference>
<dbReference type="GO" id="GO:0005524">
    <property type="term" value="F:ATP binding"/>
    <property type="evidence" value="ECO:0007669"/>
    <property type="project" value="UniProtKB-UniRule"/>
</dbReference>
<keyword evidence="3 11" id="KW-0436">Ligase</keyword>
<dbReference type="SUPFAM" id="SSF55174">
    <property type="entry name" value="Alpha-L RNA-binding motif"/>
    <property type="match status" value="1"/>
</dbReference>
<dbReference type="AlphaFoldDB" id="A0A926HQN4"/>
<dbReference type="Pfam" id="PF00579">
    <property type="entry name" value="tRNA-synt_1b"/>
    <property type="match status" value="1"/>
</dbReference>
<dbReference type="HAMAP" id="MF_02006">
    <property type="entry name" value="Tyr_tRNA_synth_type1"/>
    <property type="match status" value="1"/>
</dbReference>
<sequence length="408" mass="45613">MPHILDSLKERGFIAQITFEERLYELFEKERVTFYVGFDPTADSLHVGHFIPIMAMAHLQRAGHRPIALMGGGTGMIGDPSGRTDLRKMLTEEMVQHNVDNIQKQLSRLIDFGEDGAILENNAHWLMDLNYIAFLREVGVHFSVNRMLTAECYKQRMEQGLTFLEFNYMLMQAYDFWKLNQLYDCKLEVGGDDQWSNILAGADLIRRKEQKEAFCITFPLLTNSQGKKMGKTAAGAMWLDANRMSPYDFYQYWRNVDDADVEKCLKLLTFLPLEEIHGLCAEGGASLNHAKEVLATEVTKLIHGETEAMSAHEAAKALFGKGGDDANIPTTVIGRETLAENGRVVDLLALTGVAKSKGEGRRLIAGGGVSVNGEKVTDVDQKVTEADFAEGLMLKKGKKVYHRVTLEG</sequence>
<feature type="domain" description="Tyrosine--tRNA ligase SYY-like C-terminal" evidence="13">
    <location>
        <begin position="339"/>
        <end position="403"/>
    </location>
</feature>
<dbReference type="NCBIfam" id="TIGR00234">
    <property type="entry name" value="tyrS"/>
    <property type="match status" value="1"/>
</dbReference>
<keyword evidence="7 11" id="KW-0648">Protein biosynthesis</keyword>
<dbReference type="GO" id="GO:0005829">
    <property type="term" value="C:cytosol"/>
    <property type="evidence" value="ECO:0007669"/>
    <property type="project" value="TreeGrafter"/>
</dbReference>
<evidence type="ECO:0000256" key="2">
    <source>
        <dbReference type="ARBA" id="ARBA00022490"/>
    </source>
</evidence>
<dbReference type="FunFam" id="1.10.240.10:FF:000001">
    <property type="entry name" value="Tyrosine--tRNA ligase"/>
    <property type="match status" value="1"/>
</dbReference>
<evidence type="ECO:0000256" key="8">
    <source>
        <dbReference type="ARBA" id="ARBA00023146"/>
    </source>
</evidence>
<dbReference type="PANTHER" id="PTHR11766:SF0">
    <property type="entry name" value="TYROSINE--TRNA LIGASE, MITOCHONDRIAL"/>
    <property type="match status" value="1"/>
</dbReference>
<dbReference type="Proteomes" id="UP000623172">
    <property type="component" value="Unassembled WGS sequence"/>
</dbReference>
<comment type="subcellular location">
    <subcellularLocation>
        <location evidence="1 11">Cytoplasm</location>
    </subcellularLocation>
</comment>
<evidence type="ECO:0000256" key="1">
    <source>
        <dbReference type="ARBA" id="ARBA00004496"/>
    </source>
</evidence>
<evidence type="ECO:0000256" key="11">
    <source>
        <dbReference type="HAMAP-Rule" id="MF_02006"/>
    </source>
</evidence>
<dbReference type="EC" id="6.1.1.1" evidence="11"/>
<reference evidence="14" key="1">
    <citation type="submission" date="2020-08" db="EMBL/GenBank/DDBJ databases">
        <title>Genome public.</title>
        <authorList>
            <person name="Liu C."/>
            <person name="Sun Q."/>
        </authorList>
    </citation>
    <scope>NUCLEOTIDE SEQUENCE</scope>
    <source>
        <strain evidence="14">NSJ-53</strain>
    </source>
</reference>
<evidence type="ECO:0000259" key="13">
    <source>
        <dbReference type="Pfam" id="PF22421"/>
    </source>
</evidence>
<evidence type="ECO:0000313" key="15">
    <source>
        <dbReference type="Proteomes" id="UP000623172"/>
    </source>
</evidence>
<dbReference type="InterPro" id="IPR054608">
    <property type="entry name" value="SYY-like_C"/>
</dbReference>